<organism evidence="1 2">
    <name type="scientific">Desulfonema magnum</name>
    <dbReference type="NCBI Taxonomy" id="45655"/>
    <lineage>
        <taxon>Bacteria</taxon>
        <taxon>Pseudomonadati</taxon>
        <taxon>Thermodesulfobacteriota</taxon>
        <taxon>Desulfobacteria</taxon>
        <taxon>Desulfobacterales</taxon>
        <taxon>Desulfococcaceae</taxon>
        <taxon>Desulfonema</taxon>
    </lineage>
</organism>
<evidence type="ECO:0000313" key="1">
    <source>
        <dbReference type="EMBL" id="QTA93324.1"/>
    </source>
</evidence>
<keyword evidence="2" id="KW-1185">Reference proteome</keyword>
<proteinExistence type="predicted"/>
<sequence>MANLRNQNNSKNTPSLLIFFVLYEIIFKNITSCQIMA</sequence>
<gene>
    <name evidence="1" type="ORF">dnm_094260</name>
</gene>
<accession>A0A975BYB1</accession>
<protein>
    <submittedName>
        <fullName evidence="1">Uncharacterized protein</fullName>
    </submittedName>
</protein>
<name>A0A975BYB1_9BACT</name>
<evidence type="ECO:0000313" key="2">
    <source>
        <dbReference type="Proteomes" id="UP000663722"/>
    </source>
</evidence>
<dbReference type="KEGG" id="dmm:dnm_094260"/>
<dbReference type="EMBL" id="CP061800">
    <property type="protein sequence ID" value="QTA93324.1"/>
    <property type="molecule type" value="Genomic_DNA"/>
</dbReference>
<dbReference type="Proteomes" id="UP000663722">
    <property type="component" value="Chromosome"/>
</dbReference>
<dbReference type="AlphaFoldDB" id="A0A975BYB1"/>
<reference evidence="1" key="1">
    <citation type="journal article" date="2021" name="Microb. Physiol.">
        <title>Proteogenomic Insights into the Physiology of Marine, Sulfate-Reducing, Filamentous Desulfonema limicola and Desulfonema magnum.</title>
        <authorList>
            <person name="Schnaars V."/>
            <person name="Wohlbrand L."/>
            <person name="Scheve S."/>
            <person name="Hinrichs C."/>
            <person name="Reinhardt R."/>
            <person name="Rabus R."/>
        </authorList>
    </citation>
    <scope>NUCLEOTIDE SEQUENCE</scope>
    <source>
        <strain evidence="1">4be13</strain>
    </source>
</reference>